<comment type="similarity">
    <text evidence="12">Belongs to the pannexin family.</text>
</comment>
<dbReference type="GO" id="GO:0005886">
    <property type="term" value="C:plasma membrane"/>
    <property type="evidence" value="ECO:0007669"/>
    <property type="project" value="UniProtKB-SubCell"/>
</dbReference>
<feature type="compositionally biased region" description="Pro residues" evidence="13">
    <location>
        <begin position="697"/>
        <end position="734"/>
    </location>
</feature>
<reference evidence="15" key="1">
    <citation type="submission" date="2023-06" db="EMBL/GenBank/DDBJ databases">
        <title>Genomic analysis of the entomopathogenic nematode Steinernema hermaphroditum.</title>
        <authorList>
            <person name="Schwarz E.M."/>
            <person name="Heppert J.K."/>
            <person name="Baniya A."/>
            <person name="Schwartz H.T."/>
            <person name="Tan C.-H."/>
            <person name="Antoshechkin I."/>
            <person name="Sternberg P.W."/>
            <person name="Goodrich-Blair H."/>
            <person name="Dillman A.R."/>
        </authorList>
    </citation>
    <scope>NUCLEOTIDE SEQUENCE</scope>
    <source>
        <strain evidence="15">PS9179</strain>
        <tissue evidence="15">Whole animal</tissue>
    </source>
</reference>
<accession>A0AA39IKA8</accession>
<dbReference type="Pfam" id="PF25057">
    <property type="entry name" value="CUT_N"/>
    <property type="match status" value="1"/>
</dbReference>
<feature type="compositionally biased region" description="Pro residues" evidence="13">
    <location>
        <begin position="516"/>
        <end position="533"/>
    </location>
</feature>
<evidence type="ECO:0000256" key="10">
    <source>
        <dbReference type="ARBA" id="ARBA00023136"/>
    </source>
</evidence>
<keyword evidence="6" id="KW-0303">Gap junction</keyword>
<organism evidence="15 16">
    <name type="scientific">Steinernema hermaphroditum</name>
    <dbReference type="NCBI Taxonomy" id="289476"/>
    <lineage>
        <taxon>Eukaryota</taxon>
        <taxon>Metazoa</taxon>
        <taxon>Ecdysozoa</taxon>
        <taxon>Nematoda</taxon>
        <taxon>Chromadorea</taxon>
        <taxon>Rhabditida</taxon>
        <taxon>Tylenchina</taxon>
        <taxon>Panagrolaimomorpha</taxon>
        <taxon>Strongyloidoidea</taxon>
        <taxon>Steinernematidae</taxon>
        <taxon>Steinernema</taxon>
    </lineage>
</organism>
<dbReference type="InterPro" id="IPR000990">
    <property type="entry name" value="Innexin"/>
</dbReference>
<evidence type="ECO:0000313" key="15">
    <source>
        <dbReference type="EMBL" id="KAK0425920.1"/>
    </source>
</evidence>
<feature type="transmembrane region" description="Helical" evidence="12">
    <location>
        <begin position="1171"/>
        <end position="1188"/>
    </location>
</feature>
<evidence type="ECO:0000256" key="1">
    <source>
        <dbReference type="ARBA" id="ARBA00004610"/>
    </source>
</evidence>
<dbReference type="EMBL" id="JAUCMV010000001">
    <property type="protein sequence ID" value="KAK0425920.1"/>
    <property type="molecule type" value="Genomic_DNA"/>
</dbReference>
<evidence type="ECO:0000313" key="16">
    <source>
        <dbReference type="Proteomes" id="UP001175271"/>
    </source>
</evidence>
<feature type="compositionally biased region" description="Pro residues" evidence="13">
    <location>
        <begin position="648"/>
        <end position="673"/>
    </location>
</feature>
<dbReference type="InterPro" id="IPR057475">
    <property type="entry name" value="CUT_C"/>
</dbReference>
<feature type="region of interest" description="Disordered" evidence="13">
    <location>
        <begin position="235"/>
        <end position="348"/>
    </location>
</feature>
<evidence type="ECO:0000256" key="11">
    <source>
        <dbReference type="ARBA" id="ARBA00023303"/>
    </source>
</evidence>
<comment type="caution">
    <text evidence="12">Lacks conserved residue(s) required for the propagation of feature annotation.</text>
</comment>
<feature type="transmembrane region" description="Helical" evidence="12">
    <location>
        <begin position="1328"/>
        <end position="1349"/>
    </location>
</feature>
<evidence type="ECO:0000259" key="14">
    <source>
        <dbReference type="PROSITE" id="PS51034"/>
    </source>
</evidence>
<comment type="function">
    <text evidence="12">Structural component of the gap junctions.</text>
</comment>
<keyword evidence="11 12" id="KW-0407">Ion channel</keyword>
<evidence type="ECO:0000256" key="7">
    <source>
        <dbReference type="ARBA" id="ARBA00022949"/>
    </source>
</evidence>
<keyword evidence="10 12" id="KW-0472">Membrane</keyword>
<keyword evidence="5 12" id="KW-0812">Transmembrane</keyword>
<proteinExistence type="inferred from homology"/>
<keyword evidence="7" id="KW-0965">Cell junction</keyword>
<dbReference type="PANTHER" id="PTHR11893:SF20">
    <property type="entry name" value="INNEXIN-3"/>
    <property type="match status" value="1"/>
</dbReference>
<evidence type="ECO:0000256" key="5">
    <source>
        <dbReference type="ARBA" id="ARBA00022692"/>
    </source>
</evidence>
<dbReference type="PROSITE" id="PS51034">
    <property type="entry name" value="ZP_2"/>
    <property type="match status" value="1"/>
</dbReference>
<dbReference type="SMART" id="SM00241">
    <property type="entry name" value="ZP"/>
    <property type="match status" value="1"/>
</dbReference>
<feature type="compositionally biased region" description="Pro residues" evidence="13">
    <location>
        <begin position="439"/>
        <end position="454"/>
    </location>
</feature>
<feature type="compositionally biased region" description="Low complexity" evidence="13">
    <location>
        <begin position="486"/>
        <end position="515"/>
    </location>
</feature>
<keyword evidence="8 12" id="KW-1133">Transmembrane helix</keyword>
<dbReference type="GO" id="GO:0005243">
    <property type="term" value="F:gap junction channel activity"/>
    <property type="evidence" value="ECO:0007669"/>
    <property type="project" value="TreeGrafter"/>
</dbReference>
<evidence type="ECO:0000256" key="13">
    <source>
        <dbReference type="SAM" id="MobiDB-lite"/>
    </source>
</evidence>
<evidence type="ECO:0000256" key="4">
    <source>
        <dbReference type="ARBA" id="ARBA00022475"/>
    </source>
</evidence>
<comment type="subcellular location">
    <subcellularLocation>
        <location evidence="1">Cell junction</location>
        <location evidence="1">Gap junction</location>
    </subcellularLocation>
    <subcellularLocation>
        <location evidence="2 12">Cell membrane</location>
        <topology evidence="2 12">Multi-pass membrane protein</topology>
    </subcellularLocation>
</comment>
<protein>
    <recommendedName>
        <fullName evidence="12">Innexin</fullName>
    </recommendedName>
</protein>
<feature type="domain" description="ZP" evidence="14">
    <location>
        <begin position="770"/>
        <end position="1028"/>
    </location>
</feature>
<dbReference type="PROSITE" id="PS51013">
    <property type="entry name" value="PANNEXIN"/>
    <property type="match status" value="1"/>
</dbReference>
<evidence type="ECO:0000256" key="6">
    <source>
        <dbReference type="ARBA" id="ARBA00022868"/>
    </source>
</evidence>
<evidence type="ECO:0000256" key="2">
    <source>
        <dbReference type="ARBA" id="ARBA00004651"/>
    </source>
</evidence>
<dbReference type="GO" id="GO:0005921">
    <property type="term" value="C:gap junction"/>
    <property type="evidence" value="ECO:0007669"/>
    <property type="project" value="UniProtKB-SubCell"/>
</dbReference>
<keyword evidence="4" id="KW-1003">Cell membrane</keyword>
<comment type="caution">
    <text evidence="15">The sequence shown here is derived from an EMBL/GenBank/DDBJ whole genome shotgun (WGS) entry which is preliminary data.</text>
</comment>
<keyword evidence="9 12" id="KW-0406">Ion transport</keyword>
<sequence>MRRRNPFSRPSTSTLPAGVHLPCAMLHPSRVPLLVLLLFAIPGGADFSRFSHENSPIRAQLRRSIVAPPFSTVYSYHPAPSYGAQAPLYLDNTNDFYRNVAAGASPNPYRPPNPAPRYPSPFYSPPAQRPETFYPQQRGYQSPPPVQDDRQVPGVAYYSPSRNSAKKPPVLLISNYAADNFRGGATIQEYQPTASAPLPPRDVFRHPQYPSAYEQYQSVQRPPPAEQAYSFPAPAYQSFQSPDTRPPPTFRNGADLTDYAPSKAPTPPPTSRTSTSASPPGRPELIYSPSHVPPEEANPSMVPPVVYSPPPQGQQLNPPSHVPPTYETPGREGLSRPQPAPPHTNVFNPVEFVPHKEYLELGYRQPPENYFESGYPAAPRQENPYTLPPGQPRYSPAETPYTSRPPYTEEVSPRPTPPRIVSETPGTIVYPSERTFPTAPTPRYPEVPSAPPSYPYEETTPFVTISPHPTSRPPPVGELTGPPSETVFTFSPPTGSSTTVTPRTEGFVPPFFSTSPTPPTRFPTPPFVPPETPRTPMFPERTPGIPTPMVPSTPRFPETSPMPEKTPPPAFPTRPPPSPTPSAETPRVPERPGSTPPFPPETPVFPTPMVPERTPGTPPIPERPTPMVPSTPEFPRTPTVPERTLSPSMPPFETPKTPQPPQTTSPFVPPETPRTPTIPERTPGFPTPMMSSTPRFPETPPMPEKTPPPEVPMHPPSFPTQPPPVQTSPTPKIPPITASRPPETPPVPVSSTAPPPTMVPNRVRGKAHVICEEEGIQFRVTTLFPFTGQIFAHDRKRVPSCVHTFSKATPVNITFPYNECGIRNAGNQSAQTQFHMQIIVVFEQPDGSSTIQSFISQCLHQKVQYQKQEIPKRIEEALEELHLIPTKLEQKAPIPECRMRIVKEMEHGHEGDGEEVGNSVDLGQPLRIEWSLVPESDAYGFHVRNCTVKDLVSSVEHTVIDERGCSTDLNIFAHPHYDTYHDVARVHWHAFKVPDNSQLSIRCSFQICSDIADSNNGLTSCDSIPSPPFCPDLITSPSNSILFDINGNLVEKRSAFHGAPGDLHQHVHASICFAAPDDGFCDSQQFELQRQNHLRAVIASERYCVSRVWLTIVSGTSLWTTLISVGVNFYCRFAHRRRALSSNPMLVEIPQVSDFFKSLKTIVLDDVVDRLNYYATTCLLVFCAMIVATKQHFGSPINCLISSEFPQQWIDFVHSYCFITGTYDVKESRFYDTLREHGYYQWIPFVLFGMALLCYVPHLVWRLLQSASNLDLQTVVSESMKARSMVGEERAQTIKKVVDYAKRYLNAPNFGMLGFHGRFGMYTSVSYVISKLLNCINAFAQISVINYFYGDDDYMWGYKLLTNGFSDPTLPTPFPRLTHCKFDVHDVGNTRPYETDCVIMVNILNEKIFLVIWLWLHFVAFVSAANLLYTVIVLFVPVVRRRVVENHLRMSYGKKCSPYYEVCTDNKQRSLLKEFACKAMCIDGVQLVRFINNRAGGLIAHEVIKGIWKDFVEERQR</sequence>
<dbReference type="Pfam" id="PF00876">
    <property type="entry name" value="Innexin"/>
    <property type="match status" value="1"/>
</dbReference>
<dbReference type="PANTHER" id="PTHR11893">
    <property type="entry name" value="INNEXIN"/>
    <property type="match status" value="1"/>
</dbReference>
<dbReference type="GO" id="GO:0034220">
    <property type="term" value="P:monoatomic ion transmembrane transport"/>
    <property type="evidence" value="ECO:0007669"/>
    <property type="project" value="UniProtKB-KW"/>
</dbReference>
<feature type="compositionally biased region" description="Pro residues" evidence="13">
    <location>
        <begin position="594"/>
        <end position="609"/>
    </location>
</feature>
<evidence type="ECO:0000256" key="9">
    <source>
        <dbReference type="ARBA" id="ARBA00023065"/>
    </source>
</evidence>
<feature type="compositionally biased region" description="Pro residues" evidence="13">
    <location>
        <begin position="616"/>
        <end position="629"/>
    </location>
</feature>
<feature type="transmembrane region" description="Helical" evidence="12">
    <location>
        <begin position="1239"/>
        <end position="1261"/>
    </location>
</feature>
<evidence type="ECO:0000256" key="3">
    <source>
        <dbReference type="ARBA" id="ARBA00022448"/>
    </source>
</evidence>
<gene>
    <name evidence="12" type="primary">inx</name>
    <name evidence="15" type="ORF">QR680_009457</name>
</gene>
<dbReference type="Pfam" id="PF25301">
    <property type="entry name" value="CUT_C"/>
    <property type="match status" value="1"/>
</dbReference>
<keyword evidence="16" id="KW-1185">Reference proteome</keyword>
<dbReference type="InterPro" id="IPR056953">
    <property type="entry name" value="CUT_N"/>
</dbReference>
<feature type="transmembrane region" description="Helical" evidence="12">
    <location>
        <begin position="1412"/>
        <end position="1439"/>
    </location>
</feature>
<feature type="compositionally biased region" description="Low complexity" evidence="13">
    <location>
        <begin position="674"/>
        <end position="683"/>
    </location>
</feature>
<dbReference type="Proteomes" id="UP001175271">
    <property type="component" value="Unassembled WGS sequence"/>
</dbReference>
<feature type="compositionally biased region" description="Pro residues" evidence="13">
    <location>
        <begin position="742"/>
        <end position="758"/>
    </location>
</feature>
<feature type="compositionally biased region" description="Pro residues" evidence="13">
    <location>
        <begin position="564"/>
        <end position="580"/>
    </location>
</feature>
<dbReference type="InterPro" id="IPR001507">
    <property type="entry name" value="ZP_dom"/>
</dbReference>
<name>A0AA39IKA8_9BILA</name>
<feature type="region of interest" description="Disordered" evidence="13">
    <location>
        <begin position="370"/>
        <end position="761"/>
    </location>
</feature>
<keyword evidence="3 12" id="KW-0813">Transport</keyword>
<feature type="transmembrane region" description="Helical" evidence="12">
    <location>
        <begin position="1108"/>
        <end position="1131"/>
    </location>
</feature>
<evidence type="ECO:0000256" key="12">
    <source>
        <dbReference type="RuleBase" id="RU010713"/>
    </source>
</evidence>
<dbReference type="PRINTS" id="PR01262">
    <property type="entry name" value="INNEXIN"/>
</dbReference>
<feature type="compositionally biased region" description="Pro residues" evidence="13">
    <location>
        <begin position="108"/>
        <end position="128"/>
    </location>
</feature>
<evidence type="ECO:0000256" key="8">
    <source>
        <dbReference type="ARBA" id="ARBA00022989"/>
    </source>
</evidence>
<feature type="region of interest" description="Disordered" evidence="13">
    <location>
        <begin position="101"/>
        <end position="164"/>
    </location>
</feature>